<evidence type="ECO:0000313" key="15">
    <source>
        <dbReference type="Proteomes" id="UP000198287"/>
    </source>
</evidence>
<dbReference type="AlphaFoldDB" id="A0A226E0D0"/>
<evidence type="ECO:0000256" key="12">
    <source>
        <dbReference type="ARBA" id="ARBA00023136"/>
    </source>
</evidence>
<keyword evidence="9" id="KW-0560">Oxidoreductase</keyword>
<gene>
    <name evidence="14" type="ORF">Fcan01_14138</name>
</gene>
<dbReference type="GO" id="GO:0005789">
    <property type="term" value="C:endoplasmic reticulum membrane"/>
    <property type="evidence" value="ECO:0007669"/>
    <property type="project" value="UniProtKB-SubCell"/>
</dbReference>
<dbReference type="Gene3D" id="1.10.630.10">
    <property type="entry name" value="Cytochrome P450"/>
    <property type="match status" value="1"/>
</dbReference>
<feature type="transmembrane region" description="Helical" evidence="13">
    <location>
        <begin position="6"/>
        <end position="22"/>
    </location>
</feature>
<dbReference type="OMA" id="EEDIREX"/>
<keyword evidence="6" id="KW-0479">Metal-binding</keyword>
<evidence type="ECO:0000256" key="1">
    <source>
        <dbReference type="ARBA" id="ARBA00001971"/>
    </source>
</evidence>
<evidence type="ECO:0000256" key="10">
    <source>
        <dbReference type="ARBA" id="ARBA00023004"/>
    </source>
</evidence>
<dbReference type="PANTHER" id="PTHR24291">
    <property type="entry name" value="CYTOCHROME P450 FAMILY 4"/>
    <property type="match status" value="1"/>
</dbReference>
<keyword evidence="13" id="KW-1133">Transmembrane helix</keyword>
<evidence type="ECO:0000256" key="11">
    <source>
        <dbReference type="ARBA" id="ARBA00023033"/>
    </source>
</evidence>
<sequence>MLGQAWIWAVVTGALIYFLLFHKSRTNRLLGKFPMVEQHVPVLGIIPFFLKCPRTELLRIMSSWSELSSVVKLWSPFGSVLLILEAKDAKKLLNSKTNISKGKDYNWVRPWLGEGLLLSTDIICVTAMGTSSNAQDFPDGDYTKAINDYRRLTKDRSLRPWLRFETTWKLSSLYQRQQESLKMLHGFTTQVIAKRKATFLREKEQAAREDQFGEENDTEMIYFKSKKRLAFLDLLLQVQVEKGEKELSDVDIRQETDTFMLGGD</sequence>
<dbReference type="InterPro" id="IPR001128">
    <property type="entry name" value="Cyt_P450"/>
</dbReference>
<organism evidence="14 15">
    <name type="scientific">Folsomia candida</name>
    <name type="common">Springtail</name>
    <dbReference type="NCBI Taxonomy" id="158441"/>
    <lineage>
        <taxon>Eukaryota</taxon>
        <taxon>Metazoa</taxon>
        <taxon>Ecdysozoa</taxon>
        <taxon>Arthropoda</taxon>
        <taxon>Hexapoda</taxon>
        <taxon>Collembola</taxon>
        <taxon>Entomobryomorpha</taxon>
        <taxon>Isotomoidea</taxon>
        <taxon>Isotomidae</taxon>
        <taxon>Proisotominae</taxon>
        <taxon>Folsomia</taxon>
    </lineage>
</organism>
<dbReference type="OrthoDB" id="1470350at2759"/>
<dbReference type="PANTHER" id="PTHR24291:SF189">
    <property type="entry name" value="CYTOCHROME P450 4C3-RELATED"/>
    <property type="match status" value="1"/>
</dbReference>
<accession>A0A226E0D0</accession>
<dbReference type="GO" id="GO:0020037">
    <property type="term" value="F:heme binding"/>
    <property type="evidence" value="ECO:0007669"/>
    <property type="project" value="InterPro"/>
</dbReference>
<evidence type="ECO:0000256" key="2">
    <source>
        <dbReference type="ARBA" id="ARBA00004524"/>
    </source>
</evidence>
<keyword evidence="7" id="KW-0256">Endoplasmic reticulum</keyword>
<comment type="subcellular location">
    <subcellularLocation>
        <location evidence="3">Endoplasmic reticulum membrane</location>
    </subcellularLocation>
    <subcellularLocation>
        <location evidence="2">Microsome membrane</location>
    </subcellularLocation>
</comment>
<dbReference type="Pfam" id="PF00067">
    <property type="entry name" value="p450"/>
    <property type="match status" value="1"/>
</dbReference>
<evidence type="ECO:0000256" key="6">
    <source>
        <dbReference type="ARBA" id="ARBA00022723"/>
    </source>
</evidence>
<evidence type="ECO:0000256" key="9">
    <source>
        <dbReference type="ARBA" id="ARBA00023002"/>
    </source>
</evidence>
<evidence type="ECO:0000256" key="5">
    <source>
        <dbReference type="ARBA" id="ARBA00022617"/>
    </source>
</evidence>
<evidence type="ECO:0000256" key="8">
    <source>
        <dbReference type="ARBA" id="ARBA00022848"/>
    </source>
</evidence>
<keyword evidence="5" id="KW-0349">Heme</keyword>
<reference evidence="14 15" key="1">
    <citation type="submission" date="2015-12" db="EMBL/GenBank/DDBJ databases">
        <title>The genome of Folsomia candida.</title>
        <authorList>
            <person name="Faddeeva A."/>
            <person name="Derks M.F."/>
            <person name="Anvar Y."/>
            <person name="Smit S."/>
            <person name="Van Straalen N."/>
            <person name="Roelofs D."/>
        </authorList>
    </citation>
    <scope>NUCLEOTIDE SEQUENCE [LARGE SCALE GENOMIC DNA]</scope>
    <source>
        <strain evidence="14 15">VU population</strain>
        <tissue evidence="14">Whole body</tissue>
    </source>
</reference>
<dbReference type="InterPro" id="IPR050196">
    <property type="entry name" value="Cytochrome_P450_Monoox"/>
</dbReference>
<evidence type="ECO:0000256" key="3">
    <source>
        <dbReference type="ARBA" id="ARBA00004586"/>
    </source>
</evidence>
<dbReference type="GO" id="GO:0005506">
    <property type="term" value="F:iron ion binding"/>
    <property type="evidence" value="ECO:0007669"/>
    <property type="project" value="InterPro"/>
</dbReference>
<keyword evidence="13" id="KW-0812">Transmembrane</keyword>
<comment type="similarity">
    <text evidence="4">Belongs to the cytochrome P450 family.</text>
</comment>
<dbReference type="SUPFAM" id="SSF48264">
    <property type="entry name" value="Cytochrome P450"/>
    <property type="match status" value="1"/>
</dbReference>
<proteinExistence type="inferred from homology"/>
<keyword evidence="11" id="KW-0503">Monooxygenase</keyword>
<evidence type="ECO:0000313" key="14">
    <source>
        <dbReference type="EMBL" id="OXA51205.1"/>
    </source>
</evidence>
<dbReference type="GO" id="GO:0004497">
    <property type="term" value="F:monooxygenase activity"/>
    <property type="evidence" value="ECO:0007669"/>
    <property type="project" value="UniProtKB-KW"/>
</dbReference>
<dbReference type="InterPro" id="IPR036396">
    <property type="entry name" value="Cyt_P450_sf"/>
</dbReference>
<keyword evidence="12 13" id="KW-0472">Membrane</keyword>
<dbReference type="Proteomes" id="UP000198287">
    <property type="component" value="Unassembled WGS sequence"/>
</dbReference>
<comment type="cofactor">
    <cofactor evidence="1">
        <name>heme</name>
        <dbReference type="ChEBI" id="CHEBI:30413"/>
    </cofactor>
</comment>
<dbReference type="GO" id="GO:0016705">
    <property type="term" value="F:oxidoreductase activity, acting on paired donors, with incorporation or reduction of molecular oxygen"/>
    <property type="evidence" value="ECO:0007669"/>
    <property type="project" value="InterPro"/>
</dbReference>
<comment type="caution">
    <text evidence="14">The sequence shown here is derived from an EMBL/GenBank/DDBJ whole genome shotgun (WGS) entry which is preliminary data.</text>
</comment>
<keyword evidence="8" id="KW-0492">Microsome</keyword>
<protein>
    <submittedName>
        <fullName evidence="14">Cytochrome P450 4C1</fullName>
    </submittedName>
</protein>
<evidence type="ECO:0000256" key="4">
    <source>
        <dbReference type="ARBA" id="ARBA00010617"/>
    </source>
</evidence>
<evidence type="ECO:0000256" key="7">
    <source>
        <dbReference type="ARBA" id="ARBA00022824"/>
    </source>
</evidence>
<dbReference type="EMBL" id="LNIX01000008">
    <property type="protein sequence ID" value="OXA51205.1"/>
    <property type="molecule type" value="Genomic_DNA"/>
</dbReference>
<name>A0A226E0D0_FOLCA</name>
<evidence type="ECO:0000256" key="13">
    <source>
        <dbReference type="SAM" id="Phobius"/>
    </source>
</evidence>
<keyword evidence="10" id="KW-0408">Iron</keyword>
<keyword evidence="15" id="KW-1185">Reference proteome</keyword>